<evidence type="ECO:0000256" key="4">
    <source>
        <dbReference type="PIRSR" id="PIRSR001112-1"/>
    </source>
</evidence>
<accession>A0A9Y2NAC2</accession>
<evidence type="ECO:0000256" key="3">
    <source>
        <dbReference type="ARBA" id="ARBA00022801"/>
    </source>
</evidence>
<feature type="active site" description="Proton acceptor" evidence="4">
    <location>
        <position position="366"/>
    </location>
</feature>
<feature type="active site" description="Nucleophile" evidence="4">
    <location>
        <position position="183"/>
    </location>
</feature>
<dbReference type="KEGG" id="amog:QRX60_30865"/>
<dbReference type="Pfam" id="PF06441">
    <property type="entry name" value="EHN"/>
    <property type="match status" value="1"/>
</dbReference>
<dbReference type="RefSeq" id="WP_285994940.1">
    <property type="nucleotide sequence ID" value="NZ_CP127295.1"/>
</dbReference>
<dbReference type="Proteomes" id="UP001239397">
    <property type="component" value="Chromosome"/>
</dbReference>
<dbReference type="EMBL" id="CP127295">
    <property type="protein sequence ID" value="WIX98455.1"/>
    <property type="molecule type" value="Genomic_DNA"/>
</dbReference>
<keyword evidence="3 6" id="KW-0378">Hydrolase</keyword>
<sequence length="388" mass="42195">MHSTLTTDIEQFPIHVPQGDLDDLRTRLALTRWPGIETVTDTSQGPTTGAIRALTDYWAETYDWRRAEALLNGMGSYRTTIDGLDIHFLHVHSPEADALPLLMTHGWPSSVLDFAKTVGPLTDPAAHRGDPRQAFHLVIPSLPGFGFSAQPDTTGWGFPRIADAWITLMDRLGYDRWGAHGGDLGTAVTNTIAAKGIPQLAGIHLSMGMFGPDPDEIADATPEEQAMLASAGYFWDKLSGYAKEQGTRPQTIGYSLADSPVGLAAWIYAMFQDTCATPGDAPASFTYDELLDAIMMYWLPNAGASSARIYWDMLNGGAPAPVTAASPITVPTGFVQLAGEHVRKSRRWIERRYTDLVHFAEGPGGHFAALENPEALIDSIRATFATLR</sequence>
<dbReference type="PIRSF" id="PIRSF001112">
    <property type="entry name" value="Epoxide_hydrolase"/>
    <property type="match status" value="1"/>
</dbReference>
<dbReference type="PRINTS" id="PR00412">
    <property type="entry name" value="EPOXHYDRLASE"/>
</dbReference>
<dbReference type="InterPro" id="IPR016292">
    <property type="entry name" value="Epoxide_hydrolase"/>
</dbReference>
<keyword evidence="2" id="KW-0058">Aromatic hydrocarbons catabolism</keyword>
<evidence type="ECO:0000256" key="2">
    <source>
        <dbReference type="ARBA" id="ARBA00022797"/>
    </source>
</evidence>
<feature type="domain" description="Epoxide hydrolase N-terminal" evidence="5">
    <location>
        <begin position="9"/>
        <end position="114"/>
    </location>
</feature>
<organism evidence="6 7">
    <name type="scientific">Amycolatopsis mongoliensis</name>
    <dbReference type="NCBI Taxonomy" id="715475"/>
    <lineage>
        <taxon>Bacteria</taxon>
        <taxon>Bacillati</taxon>
        <taxon>Actinomycetota</taxon>
        <taxon>Actinomycetes</taxon>
        <taxon>Pseudonocardiales</taxon>
        <taxon>Pseudonocardiaceae</taxon>
        <taxon>Amycolatopsis</taxon>
    </lineage>
</organism>
<keyword evidence="7" id="KW-1185">Reference proteome</keyword>
<feature type="active site" description="Proton donor" evidence="4">
    <location>
        <position position="310"/>
    </location>
</feature>
<reference evidence="6 7" key="1">
    <citation type="submission" date="2023-06" db="EMBL/GenBank/DDBJ databases">
        <authorList>
            <person name="Oyuntsetseg B."/>
            <person name="Kim S.B."/>
        </authorList>
    </citation>
    <scope>NUCLEOTIDE SEQUENCE [LARGE SCALE GENOMIC DNA]</scope>
    <source>
        <strain evidence="6 7">4-36</strain>
    </source>
</reference>
<dbReference type="PANTHER" id="PTHR21661">
    <property type="entry name" value="EPOXIDE HYDROLASE 1-RELATED"/>
    <property type="match status" value="1"/>
</dbReference>
<evidence type="ECO:0000313" key="6">
    <source>
        <dbReference type="EMBL" id="WIX98455.1"/>
    </source>
</evidence>
<dbReference type="SUPFAM" id="SSF53474">
    <property type="entry name" value="alpha/beta-Hydrolases"/>
    <property type="match status" value="1"/>
</dbReference>
<dbReference type="Gene3D" id="3.40.50.1820">
    <property type="entry name" value="alpha/beta hydrolase"/>
    <property type="match status" value="1"/>
</dbReference>
<dbReference type="InterPro" id="IPR010497">
    <property type="entry name" value="Epoxide_hydro_N"/>
</dbReference>
<name>A0A9Y2NAC2_9PSEU</name>
<protein>
    <submittedName>
        <fullName evidence="6">Epoxide hydrolase</fullName>
    </submittedName>
</protein>
<dbReference type="PANTHER" id="PTHR21661:SF35">
    <property type="entry name" value="EPOXIDE HYDROLASE"/>
    <property type="match status" value="1"/>
</dbReference>
<evidence type="ECO:0000313" key="7">
    <source>
        <dbReference type="Proteomes" id="UP001239397"/>
    </source>
</evidence>
<proteinExistence type="inferred from homology"/>
<dbReference type="GO" id="GO:0004301">
    <property type="term" value="F:epoxide hydrolase activity"/>
    <property type="evidence" value="ECO:0007669"/>
    <property type="project" value="TreeGrafter"/>
</dbReference>
<comment type="similarity">
    <text evidence="1">Belongs to the peptidase S33 family.</text>
</comment>
<evidence type="ECO:0000259" key="5">
    <source>
        <dbReference type="Pfam" id="PF06441"/>
    </source>
</evidence>
<dbReference type="GO" id="GO:0097176">
    <property type="term" value="P:epoxide metabolic process"/>
    <property type="evidence" value="ECO:0007669"/>
    <property type="project" value="TreeGrafter"/>
</dbReference>
<gene>
    <name evidence="6" type="ORF">QRX60_30865</name>
</gene>
<dbReference type="InterPro" id="IPR000639">
    <property type="entry name" value="Epox_hydrolase-like"/>
</dbReference>
<dbReference type="InterPro" id="IPR029058">
    <property type="entry name" value="AB_hydrolase_fold"/>
</dbReference>
<evidence type="ECO:0000256" key="1">
    <source>
        <dbReference type="ARBA" id="ARBA00010088"/>
    </source>
</evidence>
<dbReference type="AlphaFoldDB" id="A0A9Y2NAC2"/>